<dbReference type="SUPFAM" id="SSF55729">
    <property type="entry name" value="Acyl-CoA N-acyltransferases (Nat)"/>
    <property type="match status" value="1"/>
</dbReference>
<name>A0ABX9N548_9MICO</name>
<evidence type="ECO:0000313" key="1">
    <source>
        <dbReference type="EMBL" id="RII86620.1"/>
    </source>
</evidence>
<proteinExistence type="predicted"/>
<gene>
    <name evidence="1" type="ORF">DZF98_16495</name>
</gene>
<accession>A0ABX9N548</accession>
<dbReference type="Gene3D" id="3.40.630.30">
    <property type="match status" value="1"/>
</dbReference>
<dbReference type="InterPro" id="IPR016181">
    <property type="entry name" value="Acyl_CoA_acyltransferase"/>
</dbReference>
<reference evidence="1 2" key="1">
    <citation type="submission" date="2018-08" db="EMBL/GenBank/DDBJ databases">
        <title>Genome Sequence of Clavibacter michiganensis Subspecies type strains, and the Atypical Peach-Colored Strains Isolated from Tomato.</title>
        <authorList>
            <person name="Osdaghi E."/>
            <person name="Portier P."/>
            <person name="Briand M."/>
            <person name="Jacques M.-A."/>
        </authorList>
    </citation>
    <scope>NUCLEOTIDE SEQUENCE [LARGE SCALE GENOMIC DNA]</scope>
    <source>
        <strain evidence="1 2">CFBP 8216</strain>
    </source>
</reference>
<organism evidence="1 2">
    <name type="scientific">Clavibacter californiensis</name>
    <dbReference type="NCBI Taxonomy" id="1401995"/>
    <lineage>
        <taxon>Bacteria</taxon>
        <taxon>Bacillati</taxon>
        <taxon>Actinomycetota</taxon>
        <taxon>Actinomycetes</taxon>
        <taxon>Micrococcales</taxon>
        <taxon>Microbacteriaceae</taxon>
        <taxon>Clavibacter</taxon>
    </lineage>
</organism>
<dbReference type="Proteomes" id="UP000265355">
    <property type="component" value="Unassembled WGS sequence"/>
</dbReference>
<evidence type="ECO:0000313" key="2">
    <source>
        <dbReference type="Proteomes" id="UP000265355"/>
    </source>
</evidence>
<feature type="non-terminal residue" evidence="1">
    <location>
        <position position="55"/>
    </location>
</feature>
<protein>
    <submittedName>
        <fullName evidence="1">Bifunctional ribosomal protein alanine acetyltransferase/tRNA (Adenosine(37)-N6)-threonylcarbamoyltransferase complex transferase subunit TsaD</fullName>
    </submittedName>
</protein>
<keyword evidence="2" id="KW-1185">Reference proteome</keyword>
<comment type="caution">
    <text evidence="1">The sequence shown here is derived from an EMBL/GenBank/DDBJ whole genome shotgun (WGS) entry which is preliminary data.</text>
</comment>
<dbReference type="EMBL" id="QWEE01000612">
    <property type="protein sequence ID" value="RII86620.1"/>
    <property type="molecule type" value="Genomic_DNA"/>
</dbReference>
<sequence length="55" mass="5953">MSVVFRPAEVADLPALMHLETTTFVSDAWSADAMRGELTARHGWYVVAVDDSDGG</sequence>